<evidence type="ECO:0000313" key="3">
    <source>
        <dbReference type="Proteomes" id="UP000642180"/>
    </source>
</evidence>
<reference evidence="3" key="1">
    <citation type="journal article" date="2019" name="Int. J. Syst. Evol. Microbiol.">
        <title>The Global Catalogue of Microorganisms (GCM) 10K type strain sequencing project: providing services to taxonomists for standard genome sequencing and annotation.</title>
        <authorList>
            <consortium name="The Broad Institute Genomics Platform"/>
            <consortium name="The Broad Institute Genome Sequencing Center for Infectious Disease"/>
            <person name="Wu L."/>
            <person name="Ma J."/>
        </authorList>
    </citation>
    <scope>NUCLEOTIDE SEQUENCE [LARGE SCALE GENOMIC DNA]</scope>
    <source>
        <strain evidence="3">CCM 2767</strain>
    </source>
</reference>
<dbReference type="EMBL" id="BMDI01000002">
    <property type="protein sequence ID" value="GGI20396.1"/>
    <property type="molecule type" value="Genomic_DNA"/>
</dbReference>
<protein>
    <submittedName>
        <fullName evidence="2">Uncharacterized protein</fullName>
    </submittedName>
</protein>
<name>A0A8J3AR56_9BURK</name>
<gene>
    <name evidence="2" type="ORF">GCM10008066_23820</name>
</gene>
<dbReference type="Proteomes" id="UP000642180">
    <property type="component" value="Unassembled WGS sequence"/>
</dbReference>
<sequence length="70" mass="7558">MAIPGKGHEDVGQRQKKDGLDKDRNLHDGLGAREKVAMCLGNNADGLIADAGYELVCGALPRDVKQWVEL</sequence>
<dbReference type="AlphaFoldDB" id="A0A8J3AR56"/>
<evidence type="ECO:0000256" key="1">
    <source>
        <dbReference type="SAM" id="MobiDB-lite"/>
    </source>
</evidence>
<comment type="caution">
    <text evidence="2">The sequence shown here is derived from an EMBL/GenBank/DDBJ whole genome shotgun (WGS) entry which is preliminary data.</text>
</comment>
<proteinExistence type="predicted"/>
<feature type="region of interest" description="Disordered" evidence="1">
    <location>
        <begin position="1"/>
        <end position="27"/>
    </location>
</feature>
<keyword evidence="3" id="KW-1185">Reference proteome</keyword>
<accession>A0A8J3AR56</accession>
<evidence type="ECO:0000313" key="2">
    <source>
        <dbReference type="EMBL" id="GGI20396.1"/>
    </source>
</evidence>
<organism evidence="2 3">
    <name type="scientific">Oxalicibacterium faecigallinarum</name>
    <dbReference type="NCBI Taxonomy" id="573741"/>
    <lineage>
        <taxon>Bacteria</taxon>
        <taxon>Pseudomonadati</taxon>
        <taxon>Pseudomonadota</taxon>
        <taxon>Betaproteobacteria</taxon>
        <taxon>Burkholderiales</taxon>
        <taxon>Oxalobacteraceae</taxon>
        <taxon>Oxalicibacterium</taxon>
    </lineage>
</organism>